<accession>A0AAV8ZPC4</accession>
<name>A0AAV8ZPC4_9CUCU</name>
<sequence length="90" mass="10229">MDTVQAQRKDKSGAQETGVKRNIINGFDATGICSINPDKVLNKIPNFSYNPEQEINDSLSELLRKKRFGCNNVERVRRKRQRLNVIPGKA</sequence>
<dbReference type="EMBL" id="JANEYF010000935">
    <property type="protein sequence ID" value="KAJ8966825.1"/>
    <property type="molecule type" value="Genomic_DNA"/>
</dbReference>
<reference evidence="1" key="1">
    <citation type="journal article" date="2023" name="Insect Mol. Biol.">
        <title>Genome sequencing provides insights into the evolution of gene families encoding plant cell wall-degrading enzymes in longhorned beetles.</title>
        <authorList>
            <person name="Shin N.R."/>
            <person name="Okamura Y."/>
            <person name="Kirsch R."/>
            <person name="Pauchet Y."/>
        </authorList>
    </citation>
    <scope>NUCLEOTIDE SEQUENCE</scope>
    <source>
        <strain evidence="1">RBIC_L_NR</strain>
    </source>
</reference>
<gene>
    <name evidence="1" type="ORF">NQ314_003287</name>
</gene>
<comment type="caution">
    <text evidence="1">The sequence shown here is derived from an EMBL/GenBank/DDBJ whole genome shotgun (WGS) entry which is preliminary data.</text>
</comment>
<evidence type="ECO:0000313" key="2">
    <source>
        <dbReference type="Proteomes" id="UP001162156"/>
    </source>
</evidence>
<dbReference type="Proteomes" id="UP001162156">
    <property type="component" value="Unassembled WGS sequence"/>
</dbReference>
<keyword evidence="2" id="KW-1185">Reference proteome</keyword>
<dbReference type="AlphaFoldDB" id="A0AAV8ZPC4"/>
<evidence type="ECO:0000313" key="1">
    <source>
        <dbReference type="EMBL" id="KAJ8966825.1"/>
    </source>
</evidence>
<organism evidence="1 2">
    <name type="scientific">Rhamnusium bicolor</name>
    <dbReference type="NCBI Taxonomy" id="1586634"/>
    <lineage>
        <taxon>Eukaryota</taxon>
        <taxon>Metazoa</taxon>
        <taxon>Ecdysozoa</taxon>
        <taxon>Arthropoda</taxon>
        <taxon>Hexapoda</taxon>
        <taxon>Insecta</taxon>
        <taxon>Pterygota</taxon>
        <taxon>Neoptera</taxon>
        <taxon>Endopterygota</taxon>
        <taxon>Coleoptera</taxon>
        <taxon>Polyphaga</taxon>
        <taxon>Cucujiformia</taxon>
        <taxon>Chrysomeloidea</taxon>
        <taxon>Cerambycidae</taxon>
        <taxon>Lepturinae</taxon>
        <taxon>Rhagiini</taxon>
        <taxon>Rhamnusium</taxon>
    </lineage>
</organism>
<protein>
    <submittedName>
        <fullName evidence="1">Uncharacterized protein</fullName>
    </submittedName>
</protein>
<proteinExistence type="predicted"/>